<organism evidence="3 4">
    <name type="scientific">Prorocentrum cordatum</name>
    <dbReference type="NCBI Taxonomy" id="2364126"/>
    <lineage>
        <taxon>Eukaryota</taxon>
        <taxon>Sar</taxon>
        <taxon>Alveolata</taxon>
        <taxon>Dinophyceae</taxon>
        <taxon>Prorocentrales</taxon>
        <taxon>Prorocentraceae</taxon>
        <taxon>Prorocentrum</taxon>
    </lineage>
</organism>
<dbReference type="InterPro" id="IPR011037">
    <property type="entry name" value="Pyrv_Knase-like_insert_dom_sf"/>
</dbReference>
<evidence type="ECO:0000313" key="3">
    <source>
        <dbReference type="EMBL" id="CAK0861057.1"/>
    </source>
</evidence>
<dbReference type="Pfam" id="PF00224">
    <property type="entry name" value="PK"/>
    <property type="match status" value="1"/>
</dbReference>
<dbReference type="InterPro" id="IPR015793">
    <property type="entry name" value="Pyrv_Knase_brl"/>
</dbReference>
<dbReference type="InterPro" id="IPR015806">
    <property type="entry name" value="Pyrv_Knase_insert_dom_sf"/>
</dbReference>
<dbReference type="EMBL" id="CAUYUJ010016037">
    <property type="protein sequence ID" value="CAK0861057.1"/>
    <property type="molecule type" value="Genomic_DNA"/>
</dbReference>
<evidence type="ECO:0000313" key="4">
    <source>
        <dbReference type="Proteomes" id="UP001189429"/>
    </source>
</evidence>
<dbReference type="Proteomes" id="UP001189429">
    <property type="component" value="Unassembled WGS sequence"/>
</dbReference>
<protein>
    <recommendedName>
        <fullName evidence="2">Pyruvate kinase barrel domain-containing protein</fullName>
    </recommendedName>
</protein>
<dbReference type="Gene3D" id="3.20.20.60">
    <property type="entry name" value="Phosphoenolpyruvate-binding domains"/>
    <property type="match status" value="1"/>
</dbReference>
<dbReference type="InterPro" id="IPR040442">
    <property type="entry name" value="Pyrv_kinase-like_dom_sf"/>
</dbReference>
<evidence type="ECO:0000256" key="1">
    <source>
        <dbReference type="SAM" id="MobiDB-lite"/>
    </source>
</evidence>
<reference evidence="3" key="1">
    <citation type="submission" date="2023-10" db="EMBL/GenBank/DDBJ databases">
        <authorList>
            <person name="Chen Y."/>
            <person name="Shah S."/>
            <person name="Dougan E. K."/>
            <person name="Thang M."/>
            <person name="Chan C."/>
        </authorList>
    </citation>
    <scope>NUCLEOTIDE SEQUENCE [LARGE SCALE GENOMIC DNA]</scope>
</reference>
<accession>A0ABN9UPR5</accession>
<feature type="domain" description="Pyruvate kinase barrel" evidence="2">
    <location>
        <begin position="5"/>
        <end position="78"/>
    </location>
</feature>
<name>A0ABN9UPR5_9DINO</name>
<feature type="compositionally biased region" description="Basic residues" evidence="1">
    <location>
        <begin position="91"/>
        <end position="100"/>
    </location>
</feature>
<dbReference type="Gene3D" id="2.40.33.10">
    <property type="entry name" value="PK beta-barrel domain-like"/>
    <property type="match status" value="1"/>
</dbReference>
<proteinExistence type="predicted"/>
<feature type="region of interest" description="Disordered" evidence="1">
    <location>
        <begin position="77"/>
        <end position="108"/>
    </location>
</feature>
<sequence>MKLENLEKAYQMRPEARGTVKVLMDTRGPEIRTGYFKVYNSKKVLEAGQEFKLVTDYSVKGDENHVAITYSRLPKDITRHQGGPADLGAGRHCHSRRHVDGRRLRYVQ</sequence>
<gene>
    <name evidence="3" type="ORF">PCOR1329_LOCUS49849</name>
</gene>
<keyword evidence="4" id="KW-1185">Reference proteome</keyword>
<evidence type="ECO:0000259" key="2">
    <source>
        <dbReference type="Pfam" id="PF00224"/>
    </source>
</evidence>
<feature type="non-terminal residue" evidence="3">
    <location>
        <position position="108"/>
    </location>
</feature>
<comment type="caution">
    <text evidence="3">The sequence shown here is derived from an EMBL/GenBank/DDBJ whole genome shotgun (WGS) entry which is preliminary data.</text>
</comment>
<dbReference type="SUPFAM" id="SSF50800">
    <property type="entry name" value="PK beta-barrel domain-like"/>
    <property type="match status" value="1"/>
</dbReference>